<name>A0AAV6N8D9_9ROSI</name>
<gene>
    <name evidence="3" type="ORF">SDJN03_13331</name>
</gene>
<evidence type="ECO:0000256" key="1">
    <source>
        <dbReference type="SAM" id="MobiDB-lite"/>
    </source>
</evidence>
<dbReference type="PANTHER" id="PTHR36805">
    <property type="entry name" value="AGENET DOMAIN-CONTAINING PROTEIN"/>
    <property type="match status" value="1"/>
</dbReference>
<feature type="region of interest" description="Disordered" evidence="1">
    <location>
        <begin position="300"/>
        <end position="410"/>
    </location>
</feature>
<dbReference type="Proteomes" id="UP000685013">
    <property type="component" value="Chromosome 8"/>
</dbReference>
<proteinExistence type="predicted"/>
<evidence type="ECO:0000313" key="3">
    <source>
        <dbReference type="EMBL" id="KAG6593855.1"/>
    </source>
</evidence>
<accession>A0AAV6N8D9</accession>
<evidence type="ECO:0000313" key="4">
    <source>
        <dbReference type="Proteomes" id="UP000685013"/>
    </source>
</evidence>
<reference evidence="3 4" key="1">
    <citation type="journal article" date="2021" name="Hortic Res">
        <title>The domestication of Cucurbita argyrosperma as revealed by the genome of its wild relative.</title>
        <authorList>
            <person name="Barrera-Redondo J."/>
            <person name="Sanchez-de la Vega G."/>
            <person name="Aguirre-Liguori J.A."/>
            <person name="Castellanos-Morales G."/>
            <person name="Gutierrez-Guerrero Y.T."/>
            <person name="Aguirre-Dugua X."/>
            <person name="Aguirre-Planter E."/>
            <person name="Tenaillon M.I."/>
            <person name="Lira-Saade R."/>
            <person name="Eguiarte L.E."/>
        </authorList>
    </citation>
    <scope>NUCLEOTIDE SEQUENCE [LARGE SCALE GENOMIC DNA]</scope>
    <source>
        <strain evidence="3">JBR-2021</strain>
    </source>
</reference>
<dbReference type="InterPro" id="IPR014002">
    <property type="entry name" value="Agenet_dom_plant"/>
</dbReference>
<evidence type="ECO:0000259" key="2">
    <source>
        <dbReference type="SMART" id="SM00743"/>
    </source>
</evidence>
<dbReference type="InterPro" id="IPR008395">
    <property type="entry name" value="Agenet-like_dom"/>
</dbReference>
<feature type="domain" description="Agenet" evidence="2">
    <location>
        <begin position="215"/>
        <end position="275"/>
    </location>
</feature>
<feature type="compositionally biased region" description="Polar residues" evidence="1">
    <location>
        <begin position="360"/>
        <end position="369"/>
    </location>
</feature>
<dbReference type="AlphaFoldDB" id="A0AAV6N8D9"/>
<keyword evidence="4" id="KW-1185">Reference proteome</keyword>
<organism evidence="3 4">
    <name type="scientific">Cucurbita argyrosperma subsp. sororia</name>
    <dbReference type="NCBI Taxonomy" id="37648"/>
    <lineage>
        <taxon>Eukaryota</taxon>
        <taxon>Viridiplantae</taxon>
        <taxon>Streptophyta</taxon>
        <taxon>Embryophyta</taxon>
        <taxon>Tracheophyta</taxon>
        <taxon>Spermatophyta</taxon>
        <taxon>Magnoliopsida</taxon>
        <taxon>eudicotyledons</taxon>
        <taxon>Gunneridae</taxon>
        <taxon>Pentapetalae</taxon>
        <taxon>rosids</taxon>
        <taxon>fabids</taxon>
        <taxon>Cucurbitales</taxon>
        <taxon>Cucurbitaceae</taxon>
        <taxon>Cucurbiteae</taxon>
        <taxon>Cucurbita</taxon>
    </lineage>
</organism>
<feature type="non-terminal residue" evidence="3">
    <location>
        <position position="1"/>
    </location>
</feature>
<comment type="caution">
    <text evidence="3">The sequence shown here is derived from an EMBL/GenBank/DDBJ whole genome shotgun (WGS) entry which is preliminary data.</text>
</comment>
<protein>
    <recommendedName>
        <fullName evidence="2">Agenet domain-containing protein</fullName>
    </recommendedName>
</protein>
<dbReference type="EMBL" id="JAGKQH010000008">
    <property type="protein sequence ID" value="KAG6593855.1"/>
    <property type="molecule type" value="Genomic_DNA"/>
</dbReference>
<dbReference type="Pfam" id="PF05641">
    <property type="entry name" value="Agenet"/>
    <property type="match status" value="1"/>
</dbReference>
<dbReference type="CDD" id="cd20379">
    <property type="entry name" value="Tudor_dTUD-like"/>
    <property type="match status" value="1"/>
</dbReference>
<dbReference type="PANTHER" id="PTHR36805:SF7">
    <property type="entry name" value="AGENET DOMAIN-CONTAINING PROTEIN"/>
    <property type="match status" value="1"/>
</dbReference>
<feature type="compositionally biased region" description="Polar residues" evidence="1">
    <location>
        <begin position="300"/>
        <end position="334"/>
    </location>
</feature>
<feature type="compositionally biased region" description="Basic and acidic residues" evidence="1">
    <location>
        <begin position="386"/>
        <end position="402"/>
    </location>
</feature>
<sequence length="475" mass="53077">MVICWGPRRGSLGTCLTTGKAEKKTLHLQELARTRRQAVYRREWHKLDCTSSSPRFWHLKNCRRASSGYAHNLGFELFVVESVRVFRNIFARLLKRWLYMAMASLLPSKLPFEIGQLVESRCFLIGYRGAWFRCKIKDIAWRMGSLSYELEFVDFPDEEVVWTKPFQKPPAAFGIPSTGPKGQLMVRPQFPQVYREKQLSDSTNSQLEVTVVVNDVWKVGDLVDWWKDNCYWSCKIIAILGDEEVKVELLPPPFGEGSAYHASSKDLRPSLDWSPGSGWTVPDMKVNGSAQCARVLNNGSVASRPQNVSQGNDSEAAAGNSNASLDLQASSTRPTPAPARKSKRMYSNTASKGKHEHTPELSSDSNRVNTVAKKKSTSDNDSSSPTRERSTTTETRGTKTDADGCSDGQSVKKMVPNVSLNSMHHGSLEDAILDMEELINRIKWIKQILEGGTALPNASGSSWKFLEHRSSSTPK</sequence>
<dbReference type="SMART" id="SM00743">
    <property type="entry name" value="Agenet"/>
    <property type="match status" value="1"/>
</dbReference>